<accession>A0A7D9D383</accession>
<name>A0A7D9D383_9GAMM</name>
<proteinExistence type="predicted"/>
<evidence type="ECO:0000313" key="2">
    <source>
        <dbReference type="EMBL" id="VUX56137.1"/>
    </source>
</evidence>
<feature type="region of interest" description="Disordered" evidence="1">
    <location>
        <begin position="1"/>
        <end position="25"/>
    </location>
</feature>
<protein>
    <submittedName>
        <fullName evidence="2">Uncharacterized protein</fullName>
    </submittedName>
</protein>
<reference evidence="2" key="1">
    <citation type="submission" date="2019-07" db="EMBL/GenBank/DDBJ databases">
        <authorList>
            <person name="Weber M."/>
            <person name="Kostadinov I."/>
            <person name="Kostadinov D I."/>
        </authorList>
    </citation>
    <scope>NUCLEOTIDE SEQUENCE</scope>
    <source>
        <strain evidence="2">Gfbio:sag-sample-m06:053724c1-46a9-4a36-b237-ea2bf867836b</strain>
    </source>
</reference>
<evidence type="ECO:0000256" key="1">
    <source>
        <dbReference type="SAM" id="MobiDB-lite"/>
    </source>
</evidence>
<sequence>MKPSGDAGETMDPDAYQAFIDELDE</sequence>
<dbReference type="AlphaFoldDB" id="A0A7D9D383"/>
<gene>
    <name evidence="2" type="ORF">JTBM06_V1_320006</name>
</gene>
<organism evidence="2">
    <name type="scientific">uncultured Woeseiaceae bacterium</name>
    <dbReference type="NCBI Taxonomy" id="1983305"/>
    <lineage>
        <taxon>Bacteria</taxon>
        <taxon>Pseudomonadati</taxon>
        <taxon>Pseudomonadota</taxon>
        <taxon>Gammaproteobacteria</taxon>
        <taxon>Woeseiales</taxon>
        <taxon>Woeseiaceae</taxon>
        <taxon>environmental samples</taxon>
    </lineage>
</organism>
<dbReference type="EMBL" id="LR633967">
    <property type="protein sequence ID" value="VUX56137.1"/>
    <property type="molecule type" value="Genomic_DNA"/>
</dbReference>